<dbReference type="EMBL" id="HACA01032478">
    <property type="protein sequence ID" value="CDW49839.1"/>
    <property type="molecule type" value="Transcribed_RNA"/>
</dbReference>
<evidence type="ECO:0000313" key="1">
    <source>
        <dbReference type="EMBL" id="CDW49839.1"/>
    </source>
</evidence>
<feature type="non-terminal residue" evidence="1">
    <location>
        <position position="1"/>
    </location>
</feature>
<protein>
    <submittedName>
        <fullName evidence="1">Uncharacterized protein</fullName>
    </submittedName>
</protein>
<proteinExistence type="predicted"/>
<sequence length="80" mass="8404">GIHHNTDTLSHGLRRQIVSKLGSNTSCISVTTSHFSPNYTHVGLLLLSGNICLILGSINIGTSLSDVEVNVVSLCASIDT</sequence>
<reference evidence="1" key="1">
    <citation type="submission" date="2014-05" db="EMBL/GenBank/DDBJ databases">
        <authorList>
            <person name="Chronopoulou M."/>
        </authorList>
    </citation>
    <scope>NUCLEOTIDE SEQUENCE</scope>
    <source>
        <tissue evidence="1">Whole organism</tissue>
    </source>
</reference>
<dbReference type="AlphaFoldDB" id="A0A0K2VHE7"/>
<organism evidence="1">
    <name type="scientific">Lepeophtheirus salmonis</name>
    <name type="common">Salmon louse</name>
    <name type="synonym">Caligus salmonis</name>
    <dbReference type="NCBI Taxonomy" id="72036"/>
    <lineage>
        <taxon>Eukaryota</taxon>
        <taxon>Metazoa</taxon>
        <taxon>Ecdysozoa</taxon>
        <taxon>Arthropoda</taxon>
        <taxon>Crustacea</taxon>
        <taxon>Multicrustacea</taxon>
        <taxon>Hexanauplia</taxon>
        <taxon>Copepoda</taxon>
        <taxon>Siphonostomatoida</taxon>
        <taxon>Caligidae</taxon>
        <taxon>Lepeophtheirus</taxon>
    </lineage>
</organism>
<name>A0A0K2VHE7_LEPSM</name>
<accession>A0A0K2VHE7</accession>